<feature type="region of interest" description="Disordered" evidence="1">
    <location>
        <begin position="101"/>
        <end position="182"/>
    </location>
</feature>
<accession>A0A0C9TAY9</accession>
<protein>
    <submittedName>
        <fullName evidence="2">Uncharacterized protein</fullName>
    </submittedName>
</protein>
<dbReference type="AlphaFoldDB" id="A0A0C9TAY9"/>
<sequence length="291" mass="30355">MLTVTTSDDEVPVTIARPRCAVTLSSRLKDTNNDSTPELASHRTTLSAIGRPSVLPTITASKSGTKRIADDADQSVNLISDTDHADDEGLVRKAAPKAKHLWRTNDAHTSTFEDDNPTIGHGVPVPSSAPNQTTGLGRGAVPSTASKQSTTAGHGMPSNAPPQSTGRTSSVTSINPNRGTSSIMNCAASVTTIPEDDSAANGVADTRNLGGGASDFNDEGDGDDGKNDEPTQEAVDEDGFLVDIQVQSIGEPAGQRRADRTTDVAAFFGKPYTKKAADGKVKSIRDCEPCR</sequence>
<keyword evidence="3" id="KW-1185">Reference proteome</keyword>
<dbReference type="HOGENOM" id="CLU_083381_0_0_1"/>
<feature type="region of interest" description="Disordered" evidence="1">
    <location>
        <begin position="197"/>
        <end position="238"/>
    </location>
</feature>
<reference evidence="3" key="2">
    <citation type="submission" date="2015-01" db="EMBL/GenBank/DDBJ databases">
        <title>Evolutionary Origins and Diversification of the Mycorrhizal Mutualists.</title>
        <authorList>
            <consortium name="DOE Joint Genome Institute"/>
            <consortium name="Mycorrhizal Genomics Consortium"/>
            <person name="Kohler A."/>
            <person name="Kuo A."/>
            <person name="Nagy L.G."/>
            <person name="Floudas D."/>
            <person name="Copeland A."/>
            <person name="Barry K.W."/>
            <person name="Cichocki N."/>
            <person name="Veneault-Fourrey C."/>
            <person name="LaButti K."/>
            <person name="Lindquist E.A."/>
            <person name="Lipzen A."/>
            <person name="Lundell T."/>
            <person name="Morin E."/>
            <person name="Murat C."/>
            <person name="Riley R."/>
            <person name="Ohm R."/>
            <person name="Sun H."/>
            <person name="Tunlid A."/>
            <person name="Henrissat B."/>
            <person name="Grigoriev I.V."/>
            <person name="Hibbett D.S."/>
            <person name="Martin F."/>
        </authorList>
    </citation>
    <scope>NUCLEOTIDE SEQUENCE [LARGE SCALE GENOMIC DNA]</scope>
    <source>
        <strain evidence="3">ATCC 200175</strain>
    </source>
</reference>
<dbReference type="Proteomes" id="UP000053647">
    <property type="component" value="Unassembled WGS sequence"/>
</dbReference>
<dbReference type="OrthoDB" id="3248672at2759"/>
<proteinExistence type="predicted"/>
<feature type="compositionally biased region" description="Polar residues" evidence="1">
    <location>
        <begin position="143"/>
        <end position="152"/>
    </location>
</feature>
<evidence type="ECO:0000256" key="1">
    <source>
        <dbReference type="SAM" id="MobiDB-lite"/>
    </source>
</evidence>
<reference evidence="2 3" key="1">
    <citation type="submission" date="2014-06" db="EMBL/GenBank/DDBJ databases">
        <authorList>
            <consortium name="DOE Joint Genome Institute"/>
            <person name="Kuo A."/>
            <person name="Kohler A."/>
            <person name="Nagy L.G."/>
            <person name="Floudas D."/>
            <person name="Copeland A."/>
            <person name="Barry K.W."/>
            <person name="Cichocki N."/>
            <person name="Veneault-Fourrey C."/>
            <person name="LaButti K."/>
            <person name="Lindquist E.A."/>
            <person name="Lipzen A."/>
            <person name="Lundell T."/>
            <person name="Morin E."/>
            <person name="Murat C."/>
            <person name="Sun H."/>
            <person name="Tunlid A."/>
            <person name="Henrissat B."/>
            <person name="Grigoriev I.V."/>
            <person name="Hibbett D.S."/>
            <person name="Martin F."/>
            <person name="Nordberg H.P."/>
            <person name="Cantor M.N."/>
            <person name="Hua S.X."/>
        </authorList>
    </citation>
    <scope>NUCLEOTIDE SEQUENCE [LARGE SCALE GENOMIC DNA]</scope>
    <source>
        <strain evidence="2 3">ATCC 200175</strain>
    </source>
</reference>
<evidence type="ECO:0000313" key="3">
    <source>
        <dbReference type="Proteomes" id="UP000053647"/>
    </source>
</evidence>
<organism evidence="2 3">
    <name type="scientific">Paxillus involutus ATCC 200175</name>
    <dbReference type="NCBI Taxonomy" id="664439"/>
    <lineage>
        <taxon>Eukaryota</taxon>
        <taxon>Fungi</taxon>
        <taxon>Dikarya</taxon>
        <taxon>Basidiomycota</taxon>
        <taxon>Agaricomycotina</taxon>
        <taxon>Agaricomycetes</taxon>
        <taxon>Agaricomycetidae</taxon>
        <taxon>Boletales</taxon>
        <taxon>Paxilineae</taxon>
        <taxon>Paxillaceae</taxon>
        <taxon>Paxillus</taxon>
    </lineage>
</organism>
<dbReference type="EMBL" id="KN819677">
    <property type="protein sequence ID" value="KIJ08198.1"/>
    <property type="molecule type" value="Genomic_DNA"/>
</dbReference>
<gene>
    <name evidence="2" type="ORF">PAXINDRAFT_18644</name>
</gene>
<feature type="compositionally biased region" description="Polar residues" evidence="1">
    <location>
        <begin position="161"/>
        <end position="182"/>
    </location>
</feature>
<name>A0A0C9TAY9_PAXIN</name>
<evidence type="ECO:0000313" key="2">
    <source>
        <dbReference type="EMBL" id="KIJ08198.1"/>
    </source>
</evidence>